<dbReference type="InterPro" id="IPR013767">
    <property type="entry name" value="PAS_fold"/>
</dbReference>
<evidence type="ECO:0000259" key="9">
    <source>
        <dbReference type="PROSITE" id="PS50110"/>
    </source>
</evidence>
<dbReference type="InterPro" id="IPR000700">
    <property type="entry name" value="PAS-assoc_C"/>
</dbReference>
<dbReference type="InterPro" id="IPR000014">
    <property type="entry name" value="PAS"/>
</dbReference>
<proteinExistence type="predicted"/>
<dbReference type="CDD" id="cd00082">
    <property type="entry name" value="HisKA"/>
    <property type="match status" value="1"/>
</dbReference>
<sequence>MPDKPTYEALEARLQSYDDLLHRLLDITPLSVAILDQEDGRYLMVNPPFCRNTGYRPEEIIGRSAENLHLYVDLAERRSLIEQLRRNGRAELDNVQFRAKDGTTFYNHLSARSVSFNDRPCVLVVTTVTESLRRAHSALEETENRFRSILQSITEAYYEADLHGTITFCNAAAERIIGYPREELLGLNYRAYVTADTVDRIYRVFNEVYRTGGPSRMVEYAIARKDGRIVRVETSASLKRDPSGRVVGFYGVVRDRTDQIEAQEALRQSEESYRSLLALAPDAITLSRMTDGRYLQVNDAFCRDTQYKREEVIGRTPSDLNLYVDPQDRNRLLTRLRREGRVDGMEIDFRMRDGAIVTDLVSAQPLPFQGEDCLLVIAKNITALKMIQESLRLSEEKYRNVLETMEEGYYEIDLKGRYTFFNEASRQMHGCPADRLMGRHYREYLARDAAQAVKAVFQEIYRTGVPATILDHTIHRPDGEARMVEMSAYPLRAPEGTIVGFWGISRDRTERKQAEMALEESEARLRLIFNNANEGIYILQQGRIKFPNPRIAAIAGYTPDELEGRFFVDLVHPEDREKGYSDPLRQLEGAHRPGVFAFRMRNKAGETLWVELSTVGITWEGEPATLNFLRDITPQKKMEAQLLQAKKMEAVGTLAGGIAHDFNNLLMGIQGNASLMVMDSGPDNPQWEHLKSIEAYVKAGADLTKQLLGAARGGKYEVRPTDLNQLAAAGADLFGRTRKEITLHKRLHPDLWSVEVDQGQIEQVLLNLFVNAAHAMPGGGDLYLESSNQSLDEDYARPYGITPGRYVKLSVTDTGVGIDPRDLKRIFDPFFSTRRLGRGTGLGLASAYGIVANHGGIITVYSETGAGSTFNIYLPASNKAVSARKDPQTEIVTGQETVLLVDDEKGIREIGLLLLEKLGYKVILAAGGQEAVDLFARHKDTIDLVMLDMIMPGMSGGETFAALQQIDPQVKVLLSSGYSINGQAKSIMDQGCKGFIQKPFGMQELSIKLRGILDVDA</sequence>
<dbReference type="InterPro" id="IPR013655">
    <property type="entry name" value="PAS_fold_3"/>
</dbReference>
<evidence type="ECO:0000259" key="10">
    <source>
        <dbReference type="PROSITE" id="PS50112"/>
    </source>
</evidence>
<evidence type="ECO:0000313" key="13">
    <source>
        <dbReference type="Proteomes" id="UP001165427"/>
    </source>
</evidence>
<feature type="domain" description="PAC" evidence="11">
    <location>
        <begin position="468"/>
        <end position="520"/>
    </location>
</feature>
<dbReference type="InterPro" id="IPR011006">
    <property type="entry name" value="CheY-like_superfamily"/>
</dbReference>
<dbReference type="Gene3D" id="3.30.450.20">
    <property type="entry name" value="PAS domain"/>
    <property type="match status" value="5"/>
</dbReference>
<feature type="domain" description="PAS" evidence="10">
    <location>
        <begin position="17"/>
        <end position="91"/>
    </location>
</feature>
<dbReference type="Pfam" id="PF08447">
    <property type="entry name" value="PAS_3"/>
    <property type="match status" value="1"/>
</dbReference>
<comment type="catalytic activity">
    <reaction evidence="1">
        <text>ATP + protein L-histidine = ADP + protein N-phospho-L-histidine.</text>
        <dbReference type="EC" id="2.7.13.3"/>
    </reaction>
</comment>
<dbReference type="EC" id="2.7.13.3" evidence="2"/>
<evidence type="ECO:0000256" key="3">
    <source>
        <dbReference type="ARBA" id="ARBA00022553"/>
    </source>
</evidence>
<dbReference type="InterPro" id="IPR052162">
    <property type="entry name" value="Sensor_kinase/Photoreceptor"/>
</dbReference>
<dbReference type="Pfam" id="PF00989">
    <property type="entry name" value="PAS"/>
    <property type="match status" value="2"/>
</dbReference>
<reference evidence="12" key="1">
    <citation type="submission" date="2022-04" db="EMBL/GenBank/DDBJ databases">
        <title>Desulfatitalea alkaliphila sp. nov., a novel anaerobic sulfate-reducing bacterium isolated from terrestrial mud volcano, Taman Peninsula, Russia.</title>
        <authorList>
            <person name="Khomyakova M.A."/>
            <person name="Merkel A.Y."/>
            <person name="Slobodkin A.I."/>
        </authorList>
    </citation>
    <scope>NUCLEOTIDE SEQUENCE</scope>
    <source>
        <strain evidence="12">M08but</strain>
    </source>
</reference>
<protein>
    <recommendedName>
        <fullName evidence="2">histidine kinase</fullName>
        <ecNumber evidence="2">2.7.13.3</ecNumber>
    </recommendedName>
</protein>
<dbReference type="SUPFAM" id="SSF55874">
    <property type="entry name" value="ATPase domain of HSP90 chaperone/DNA topoisomerase II/histidine kinase"/>
    <property type="match status" value="1"/>
</dbReference>
<dbReference type="Gene3D" id="3.40.50.2300">
    <property type="match status" value="1"/>
</dbReference>
<dbReference type="PROSITE" id="PS50110">
    <property type="entry name" value="RESPONSE_REGULATORY"/>
    <property type="match status" value="1"/>
</dbReference>
<dbReference type="InterPro" id="IPR013656">
    <property type="entry name" value="PAS_4"/>
</dbReference>
<dbReference type="PANTHER" id="PTHR43304:SF1">
    <property type="entry name" value="PAC DOMAIN-CONTAINING PROTEIN"/>
    <property type="match status" value="1"/>
</dbReference>
<dbReference type="SMART" id="SM00448">
    <property type="entry name" value="REC"/>
    <property type="match status" value="1"/>
</dbReference>
<dbReference type="InterPro" id="IPR003661">
    <property type="entry name" value="HisK_dim/P_dom"/>
</dbReference>
<dbReference type="PRINTS" id="PR00344">
    <property type="entry name" value="BCTRLSENSOR"/>
</dbReference>
<dbReference type="Gene3D" id="3.30.565.10">
    <property type="entry name" value="Histidine kinase-like ATPase, C-terminal domain"/>
    <property type="match status" value="1"/>
</dbReference>
<dbReference type="Pfam" id="PF00072">
    <property type="entry name" value="Response_reg"/>
    <property type="match status" value="1"/>
</dbReference>
<dbReference type="InterPro" id="IPR001789">
    <property type="entry name" value="Sig_transdc_resp-reg_receiver"/>
</dbReference>
<dbReference type="SMART" id="SM00086">
    <property type="entry name" value="PAC"/>
    <property type="match status" value="5"/>
</dbReference>
<dbReference type="AlphaFoldDB" id="A0AA41RCL1"/>
<dbReference type="InterPro" id="IPR005467">
    <property type="entry name" value="His_kinase_dom"/>
</dbReference>
<feature type="coiled-coil region" evidence="7">
    <location>
        <begin position="504"/>
        <end position="531"/>
    </location>
</feature>
<evidence type="ECO:0000259" key="11">
    <source>
        <dbReference type="PROSITE" id="PS50113"/>
    </source>
</evidence>
<dbReference type="InterPro" id="IPR004358">
    <property type="entry name" value="Sig_transdc_His_kin-like_C"/>
</dbReference>
<dbReference type="SMART" id="SM00387">
    <property type="entry name" value="HATPase_c"/>
    <property type="match status" value="1"/>
</dbReference>
<comment type="caution">
    <text evidence="12">The sequence shown here is derived from an EMBL/GenBank/DDBJ whole genome shotgun (WGS) entry which is preliminary data.</text>
</comment>
<dbReference type="CDD" id="cd00156">
    <property type="entry name" value="REC"/>
    <property type="match status" value="1"/>
</dbReference>
<dbReference type="GO" id="GO:0006355">
    <property type="term" value="P:regulation of DNA-templated transcription"/>
    <property type="evidence" value="ECO:0007669"/>
    <property type="project" value="InterPro"/>
</dbReference>
<name>A0AA41RCL1_9BACT</name>
<dbReference type="SUPFAM" id="SSF55785">
    <property type="entry name" value="PYP-like sensor domain (PAS domain)"/>
    <property type="match status" value="5"/>
</dbReference>
<feature type="modified residue" description="4-aspartylphosphate" evidence="6">
    <location>
        <position position="948"/>
    </location>
</feature>
<gene>
    <name evidence="12" type="ORF">MRX98_18320</name>
</gene>
<feature type="domain" description="PAS" evidence="10">
    <location>
        <begin position="269"/>
        <end position="338"/>
    </location>
</feature>
<dbReference type="PROSITE" id="PS50109">
    <property type="entry name" value="HIS_KIN"/>
    <property type="match status" value="1"/>
</dbReference>
<dbReference type="NCBIfam" id="TIGR00229">
    <property type="entry name" value="sensory_box"/>
    <property type="match status" value="5"/>
</dbReference>
<dbReference type="GO" id="GO:0000155">
    <property type="term" value="F:phosphorelay sensor kinase activity"/>
    <property type="evidence" value="ECO:0007669"/>
    <property type="project" value="InterPro"/>
</dbReference>
<feature type="domain" description="PAS" evidence="10">
    <location>
        <begin position="541"/>
        <end position="577"/>
    </location>
</feature>
<dbReference type="InterPro" id="IPR003594">
    <property type="entry name" value="HATPase_dom"/>
</dbReference>
<keyword evidence="5" id="KW-0418">Kinase</keyword>
<dbReference type="PROSITE" id="PS50113">
    <property type="entry name" value="PAC"/>
    <property type="match status" value="2"/>
</dbReference>
<dbReference type="PROSITE" id="PS50112">
    <property type="entry name" value="PAS"/>
    <property type="match status" value="5"/>
</dbReference>
<dbReference type="InterPro" id="IPR036890">
    <property type="entry name" value="HATPase_C_sf"/>
</dbReference>
<feature type="domain" description="PAC" evidence="11">
    <location>
        <begin position="216"/>
        <end position="268"/>
    </location>
</feature>
<evidence type="ECO:0000313" key="12">
    <source>
        <dbReference type="EMBL" id="MCJ8502538.1"/>
    </source>
</evidence>
<dbReference type="SUPFAM" id="SSF52172">
    <property type="entry name" value="CheY-like"/>
    <property type="match status" value="1"/>
</dbReference>
<dbReference type="Pfam" id="PF13426">
    <property type="entry name" value="PAS_9"/>
    <property type="match status" value="1"/>
</dbReference>
<evidence type="ECO:0000256" key="6">
    <source>
        <dbReference type="PROSITE-ProRule" id="PRU00169"/>
    </source>
</evidence>
<keyword evidence="13" id="KW-1185">Reference proteome</keyword>
<dbReference type="SUPFAM" id="SSF47384">
    <property type="entry name" value="Homodimeric domain of signal transducing histidine kinase"/>
    <property type="match status" value="1"/>
</dbReference>
<dbReference type="PANTHER" id="PTHR43304">
    <property type="entry name" value="PHYTOCHROME-LIKE PROTEIN CPH1"/>
    <property type="match status" value="1"/>
</dbReference>
<feature type="domain" description="PAS" evidence="10">
    <location>
        <begin position="394"/>
        <end position="464"/>
    </location>
</feature>
<dbReference type="CDD" id="cd00130">
    <property type="entry name" value="PAS"/>
    <property type="match status" value="5"/>
</dbReference>
<evidence type="ECO:0000256" key="1">
    <source>
        <dbReference type="ARBA" id="ARBA00000085"/>
    </source>
</evidence>
<dbReference type="Proteomes" id="UP001165427">
    <property type="component" value="Unassembled WGS sequence"/>
</dbReference>
<keyword evidence="3 6" id="KW-0597">Phosphoprotein</keyword>
<dbReference type="Pfam" id="PF02518">
    <property type="entry name" value="HATPase_c"/>
    <property type="match status" value="1"/>
</dbReference>
<feature type="domain" description="Histidine kinase" evidence="8">
    <location>
        <begin position="657"/>
        <end position="878"/>
    </location>
</feature>
<dbReference type="InterPro" id="IPR036097">
    <property type="entry name" value="HisK_dim/P_sf"/>
</dbReference>
<evidence type="ECO:0000256" key="5">
    <source>
        <dbReference type="ARBA" id="ARBA00022777"/>
    </source>
</evidence>
<accession>A0AA41RCL1</accession>
<feature type="domain" description="Response regulatory" evidence="9">
    <location>
        <begin position="897"/>
        <end position="1013"/>
    </location>
</feature>
<evidence type="ECO:0000256" key="2">
    <source>
        <dbReference type="ARBA" id="ARBA00012438"/>
    </source>
</evidence>
<evidence type="ECO:0000256" key="7">
    <source>
        <dbReference type="SAM" id="Coils"/>
    </source>
</evidence>
<keyword evidence="4" id="KW-0808">Transferase</keyword>
<dbReference type="Gene3D" id="1.10.287.130">
    <property type="match status" value="1"/>
</dbReference>
<evidence type="ECO:0000256" key="4">
    <source>
        <dbReference type="ARBA" id="ARBA00022679"/>
    </source>
</evidence>
<dbReference type="InterPro" id="IPR035965">
    <property type="entry name" value="PAS-like_dom_sf"/>
</dbReference>
<feature type="domain" description="PAS" evidence="10">
    <location>
        <begin position="142"/>
        <end position="212"/>
    </location>
</feature>
<keyword evidence="7" id="KW-0175">Coiled coil</keyword>
<dbReference type="EMBL" id="JALJRB010000028">
    <property type="protein sequence ID" value="MCJ8502538.1"/>
    <property type="molecule type" value="Genomic_DNA"/>
</dbReference>
<evidence type="ECO:0000259" key="8">
    <source>
        <dbReference type="PROSITE" id="PS50109"/>
    </source>
</evidence>
<dbReference type="SMART" id="SM00091">
    <property type="entry name" value="PAS"/>
    <property type="match status" value="5"/>
</dbReference>
<dbReference type="RefSeq" id="WP_246913465.1">
    <property type="nucleotide sequence ID" value="NZ_JALJRB010000028.1"/>
</dbReference>
<organism evidence="12 13">
    <name type="scientific">Desulfatitalea alkaliphila</name>
    <dbReference type="NCBI Taxonomy" id="2929485"/>
    <lineage>
        <taxon>Bacteria</taxon>
        <taxon>Pseudomonadati</taxon>
        <taxon>Thermodesulfobacteriota</taxon>
        <taxon>Desulfobacteria</taxon>
        <taxon>Desulfobacterales</taxon>
        <taxon>Desulfosarcinaceae</taxon>
        <taxon>Desulfatitalea</taxon>
    </lineage>
</organism>
<dbReference type="InterPro" id="IPR001610">
    <property type="entry name" value="PAC"/>
</dbReference>
<dbReference type="Pfam" id="PF08448">
    <property type="entry name" value="PAS_4"/>
    <property type="match status" value="1"/>
</dbReference>